<keyword evidence="3" id="KW-0812">Transmembrane</keyword>
<reference evidence="4 5" key="1">
    <citation type="submission" date="2020-07" db="EMBL/GenBank/DDBJ databases">
        <title>Sequencing the genomes of 1000 actinobacteria strains.</title>
        <authorList>
            <person name="Klenk H.-P."/>
        </authorList>
    </citation>
    <scope>NUCLEOTIDE SEQUENCE [LARGE SCALE GENOMIC DNA]</scope>
    <source>
        <strain evidence="4 5">DSM 19082</strain>
    </source>
</reference>
<evidence type="ECO:0000256" key="3">
    <source>
        <dbReference type="SAM" id="Phobius"/>
    </source>
</evidence>
<organism evidence="4 5">
    <name type="scientific">Nocardioides kongjuensis</name>
    <dbReference type="NCBI Taxonomy" id="349522"/>
    <lineage>
        <taxon>Bacteria</taxon>
        <taxon>Bacillati</taxon>
        <taxon>Actinomycetota</taxon>
        <taxon>Actinomycetes</taxon>
        <taxon>Propionibacteriales</taxon>
        <taxon>Nocardioidaceae</taxon>
        <taxon>Nocardioides</taxon>
    </lineage>
</organism>
<proteinExistence type="predicted"/>
<evidence type="ECO:0000256" key="2">
    <source>
        <dbReference type="ARBA" id="ARBA00023136"/>
    </source>
</evidence>
<keyword evidence="3" id="KW-1133">Transmembrane helix</keyword>
<dbReference type="GO" id="GO:0016020">
    <property type="term" value="C:membrane"/>
    <property type="evidence" value="ECO:0007669"/>
    <property type="project" value="UniProtKB-SubCell"/>
</dbReference>
<keyword evidence="2 3" id="KW-0472">Membrane</keyword>
<evidence type="ECO:0000256" key="1">
    <source>
        <dbReference type="ARBA" id="ARBA00004370"/>
    </source>
</evidence>
<dbReference type="PANTHER" id="PTHR37042:SF4">
    <property type="entry name" value="OUTER MEMBRANE PROTEIN RV1973"/>
    <property type="match status" value="1"/>
</dbReference>
<accession>A0A852R5H2</accession>
<gene>
    <name evidence="4" type="ORF">BJ958_001609</name>
</gene>
<evidence type="ECO:0000313" key="5">
    <source>
        <dbReference type="Proteomes" id="UP000582231"/>
    </source>
</evidence>
<protein>
    <recommendedName>
        <fullName evidence="6">Mce-associated membrane protein</fullName>
    </recommendedName>
</protein>
<sequence>MTPPVAQDRSRVRLNIALYAATVVCGCVALLLLYIHVSTSDNEVNGTDVVPGAGQDVGRGLVEAVPLADDAEQERTAAQLEAASKMVTAFVNFDYQDPDRTIEAVKSMATGTFLSQYSKGAKDLEKLATEAQSNMVAEVVWTGLVAGDEDTATAIVATSGTVKNKTTNFQPEARNYRIQLELVREGGRWLTKDLQYVALG</sequence>
<evidence type="ECO:0000313" key="4">
    <source>
        <dbReference type="EMBL" id="NYD30063.1"/>
    </source>
</evidence>
<feature type="transmembrane region" description="Helical" evidence="3">
    <location>
        <begin position="12"/>
        <end position="35"/>
    </location>
</feature>
<evidence type="ECO:0008006" key="6">
    <source>
        <dbReference type="Google" id="ProtNLM"/>
    </source>
</evidence>
<dbReference type="Proteomes" id="UP000582231">
    <property type="component" value="Unassembled WGS sequence"/>
</dbReference>
<dbReference type="EMBL" id="JACCBF010000001">
    <property type="protein sequence ID" value="NYD30063.1"/>
    <property type="molecule type" value="Genomic_DNA"/>
</dbReference>
<name>A0A852R5H2_9ACTN</name>
<comment type="subcellular location">
    <subcellularLocation>
        <location evidence="1">Membrane</location>
    </subcellularLocation>
</comment>
<comment type="caution">
    <text evidence="4">The sequence shown here is derived from an EMBL/GenBank/DDBJ whole genome shotgun (WGS) entry which is preliminary data.</text>
</comment>
<dbReference type="AlphaFoldDB" id="A0A852R5H2"/>
<dbReference type="PANTHER" id="PTHR37042">
    <property type="entry name" value="OUTER MEMBRANE PROTEIN RV1973"/>
    <property type="match status" value="1"/>
</dbReference>
<keyword evidence="5" id="KW-1185">Reference proteome</keyword>
<dbReference type="RefSeq" id="WP_179726364.1">
    <property type="nucleotide sequence ID" value="NZ_BAABEF010000001.1"/>
</dbReference>